<evidence type="ECO:0000313" key="3">
    <source>
        <dbReference type="EMBL" id="TGZ51676.1"/>
    </source>
</evidence>
<protein>
    <submittedName>
        <fullName evidence="3">10-formyltetrahydrofolate dehydrogenase</fullName>
    </submittedName>
</protein>
<proteinExistence type="predicted"/>
<dbReference type="InterPro" id="IPR016162">
    <property type="entry name" value="Ald_DH_N"/>
</dbReference>
<dbReference type="InterPro" id="IPR016161">
    <property type="entry name" value="Ald_DH/histidinol_DH"/>
</dbReference>
<feature type="domain" description="Aldehyde dehydrogenase" evidence="2">
    <location>
        <begin position="8"/>
        <end position="195"/>
    </location>
</feature>
<dbReference type="STRING" id="300112.A0A4S2KQI2"/>
<keyword evidence="1" id="KW-0560">Oxidoreductase</keyword>
<organism evidence="3 4">
    <name type="scientific">Temnothorax longispinosus</name>
    <dbReference type="NCBI Taxonomy" id="300112"/>
    <lineage>
        <taxon>Eukaryota</taxon>
        <taxon>Metazoa</taxon>
        <taxon>Ecdysozoa</taxon>
        <taxon>Arthropoda</taxon>
        <taxon>Hexapoda</taxon>
        <taxon>Insecta</taxon>
        <taxon>Pterygota</taxon>
        <taxon>Neoptera</taxon>
        <taxon>Endopterygota</taxon>
        <taxon>Hymenoptera</taxon>
        <taxon>Apocrita</taxon>
        <taxon>Aculeata</taxon>
        <taxon>Formicoidea</taxon>
        <taxon>Formicidae</taxon>
        <taxon>Myrmicinae</taxon>
        <taxon>Temnothorax</taxon>
    </lineage>
</organism>
<dbReference type="PROSITE" id="PS00070">
    <property type="entry name" value="ALDEHYDE_DEHYDR_CYS"/>
    <property type="match status" value="1"/>
</dbReference>
<dbReference type="GO" id="GO:0016620">
    <property type="term" value="F:oxidoreductase activity, acting on the aldehyde or oxo group of donors, NAD or NADP as acceptor"/>
    <property type="evidence" value="ECO:0007669"/>
    <property type="project" value="InterPro"/>
</dbReference>
<evidence type="ECO:0000259" key="2">
    <source>
        <dbReference type="Pfam" id="PF00171"/>
    </source>
</evidence>
<gene>
    <name evidence="3" type="ORF">DBV15_11120</name>
</gene>
<evidence type="ECO:0000256" key="1">
    <source>
        <dbReference type="ARBA" id="ARBA00023002"/>
    </source>
</evidence>
<dbReference type="SUPFAM" id="SSF53720">
    <property type="entry name" value="ALDH-like"/>
    <property type="match status" value="1"/>
</dbReference>
<sequence length="290" mass="31792">MCIRDRPWKMAVCLAASNTVVMKPAQAPPLTALKFAELSARAGIPPGVINIVCGFGSAVGNAIVGHPLIRKLGFTGSTQVGQAIMRCCANSNNLKKVSLELGGKSLFVIFEDADMQQAVRIGMGSVFFNKGENCIAARRLFVEETIHDEFVRRVVDEVKKITIGNPLDRSTAHGPQNHKGHLHKLLQFVQKGVKEDDMYIAKEESFGPVMLIFKFSSKNVDQMIARANNTEFGLASGVLTKDISRALRFAEKIEIGTVFISRVNMSGFGKDLGQEALNEYLKTKTVTIEY</sequence>
<keyword evidence="4" id="KW-1185">Reference proteome</keyword>
<accession>A0A4S2KQI2</accession>
<dbReference type="Pfam" id="PF00171">
    <property type="entry name" value="Aldedh"/>
    <property type="match status" value="1"/>
</dbReference>
<dbReference type="InterPro" id="IPR015590">
    <property type="entry name" value="Aldehyde_DH_dom"/>
</dbReference>
<dbReference type="Gene3D" id="3.40.605.10">
    <property type="entry name" value="Aldehyde Dehydrogenase, Chain A, domain 1"/>
    <property type="match status" value="2"/>
</dbReference>
<dbReference type="InterPro" id="IPR016163">
    <property type="entry name" value="Ald_DH_C"/>
</dbReference>
<dbReference type="Proteomes" id="UP000310200">
    <property type="component" value="Unassembled WGS sequence"/>
</dbReference>
<dbReference type="Gene3D" id="3.40.309.10">
    <property type="entry name" value="Aldehyde Dehydrogenase, Chain A, domain 2"/>
    <property type="match status" value="2"/>
</dbReference>
<reference evidence="3 4" key="1">
    <citation type="journal article" date="2019" name="Philos. Trans. R. Soc. Lond., B, Biol. Sci.">
        <title>Ant behaviour and brain gene expression of defending hosts depend on the ecological success of the intruding social parasite.</title>
        <authorList>
            <person name="Kaur R."/>
            <person name="Stoldt M."/>
            <person name="Jongepier E."/>
            <person name="Feldmeyer B."/>
            <person name="Menzel F."/>
            <person name="Bornberg-Bauer E."/>
            <person name="Foitzik S."/>
        </authorList>
    </citation>
    <scope>NUCLEOTIDE SEQUENCE [LARGE SCALE GENOMIC DNA]</scope>
    <source>
        <tissue evidence="3">Whole body</tissue>
    </source>
</reference>
<dbReference type="PANTHER" id="PTHR11699">
    <property type="entry name" value="ALDEHYDE DEHYDROGENASE-RELATED"/>
    <property type="match status" value="1"/>
</dbReference>
<name>A0A4S2KQI2_9HYME</name>
<comment type="caution">
    <text evidence="3">The sequence shown here is derived from an EMBL/GenBank/DDBJ whole genome shotgun (WGS) entry which is preliminary data.</text>
</comment>
<evidence type="ECO:0000313" key="4">
    <source>
        <dbReference type="Proteomes" id="UP000310200"/>
    </source>
</evidence>
<dbReference type="InterPro" id="IPR016160">
    <property type="entry name" value="Ald_DH_CS_CYS"/>
</dbReference>
<dbReference type="EMBL" id="QBLH01001495">
    <property type="protein sequence ID" value="TGZ51676.1"/>
    <property type="molecule type" value="Genomic_DNA"/>
</dbReference>
<dbReference type="AlphaFoldDB" id="A0A4S2KQI2"/>